<sequence length="149" mass="17255">MKWPYALIIIPVLVLGWVGTGFRFNTDDVIDNVKLSANSFLFIVDPVVHLTLNRTVTKEYVLSKTKISYNYTFVHVYDSSATKFFLQELIINIPEDTTFYYDYDGWGYLYGGKRITEHAKFCNIPYDDLFEMAGADIITVYMCGEGYIY</sequence>
<proteinExistence type="predicted"/>
<evidence type="ECO:0000313" key="1">
    <source>
        <dbReference type="EMBL" id="KKL17602.1"/>
    </source>
</evidence>
<protein>
    <submittedName>
        <fullName evidence="1">Uncharacterized protein</fullName>
    </submittedName>
</protein>
<gene>
    <name evidence="1" type="ORF">LCGC14_2483920</name>
</gene>
<accession>A0A0F9BUI0</accession>
<reference evidence="1" key="1">
    <citation type="journal article" date="2015" name="Nature">
        <title>Complex archaea that bridge the gap between prokaryotes and eukaryotes.</title>
        <authorList>
            <person name="Spang A."/>
            <person name="Saw J.H."/>
            <person name="Jorgensen S.L."/>
            <person name="Zaremba-Niedzwiedzka K."/>
            <person name="Martijn J."/>
            <person name="Lind A.E."/>
            <person name="van Eijk R."/>
            <person name="Schleper C."/>
            <person name="Guy L."/>
            <person name="Ettema T.J."/>
        </authorList>
    </citation>
    <scope>NUCLEOTIDE SEQUENCE</scope>
</reference>
<organism evidence="1">
    <name type="scientific">marine sediment metagenome</name>
    <dbReference type="NCBI Taxonomy" id="412755"/>
    <lineage>
        <taxon>unclassified sequences</taxon>
        <taxon>metagenomes</taxon>
        <taxon>ecological metagenomes</taxon>
    </lineage>
</organism>
<dbReference type="AlphaFoldDB" id="A0A0F9BUI0"/>
<name>A0A0F9BUI0_9ZZZZ</name>
<comment type="caution">
    <text evidence="1">The sequence shown here is derived from an EMBL/GenBank/DDBJ whole genome shotgun (WGS) entry which is preliminary data.</text>
</comment>
<dbReference type="EMBL" id="LAZR01039196">
    <property type="protein sequence ID" value="KKL17602.1"/>
    <property type="molecule type" value="Genomic_DNA"/>
</dbReference>